<gene>
    <name evidence="1" type="ORF">TPC1_10586</name>
</gene>
<organism evidence="1">
    <name type="scientific">Trepomonas sp. PC1</name>
    <dbReference type="NCBI Taxonomy" id="1076344"/>
    <lineage>
        <taxon>Eukaryota</taxon>
        <taxon>Metamonada</taxon>
        <taxon>Diplomonadida</taxon>
        <taxon>Hexamitidae</taxon>
        <taxon>Hexamitinae</taxon>
        <taxon>Trepomonas</taxon>
    </lineage>
</organism>
<accession>A0A146KJ31</accession>
<feature type="non-terminal residue" evidence="1">
    <location>
        <position position="1"/>
    </location>
</feature>
<sequence>LRSSKPIINFERLGNSISFQMKLIPYLQADRVDQQYQNTIIISIQFKLKPNCSDRFVKEDWIIMKEYAQEVLNPDFKEAQLNELKCVYRQFPLDFYYQNGGVDAENDYLRNVFENSGLYEKQWYTK</sequence>
<evidence type="ECO:0000313" key="1">
    <source>
        <dbReference type="EMBL" id="JAP96168.1"/>
    </source>
</evidence>
<proteinExistence type="predicted"/>
<feature type="non-terminal residue" evidence="1">
    <location>
        <position position="126"/>
    </location>
</feature>
<name>A0A146KJ31_9EUKA</name>
<protein>
    <submittedName>
        <fullName evidence="1">CHY zinc finger domain-containing protein</fullName>
    </submittedName>
</protein>
<dbReference type="AlphaFoldDB" id="A0A146KJ31"/>
<reference evidence="1" key="1">
    <citation type="submission" date="2015-07" db="EMBL/GenBank/DDBJ databases">
        <title>Adaptation to a free-living lifestyle via gene acquisitions in the diplomonad Trepomonas sp. PC1.</title>
        <authorList>
            <person name="Xu F."/>
            <person name="Jerlstrom-Hultqvist J."/>
            <person name="Kolisko M."/>
            <person name="Simpson A.G.B."/>
            <person name="Roger A.J."/>
            <person name="Svard S.G."/>
            <person name="Andersson J.O."/>
        </authorList>
    </citation>
    <scope>NUCLEOTIDE SEQUENCE</scope>
    <source>
        <strain evidence="1">PC1</strain>
    </source>
</reference>
<dbReference type="EMBL" id="GDID01000438">
    <property type="protein sequence ID" value="JAP96168.1"/>
    <property type="molecule type" value="Transcribed_RNA"/>
</dbReference>